<reference evidence="5" key="1">
    <citation type="submission" date="2022-09" db="EMBL/GenBank/DDBJ databases">
        <title>Intensive care unit water sources are persistently colonized with multi-drug resistant bacteria and are the site of extensive horizontal gene transfer of antibiotic resistance genes.</title>
        <authorList>
            <person name="Diorio-Toth L."/>
        </authorList>
    </citation>
    <scope>NUCLEOTIDE SEQUENCE</scope>
    <source>
        <strain evidence="5">GD04005</strain>
    </source>
</reference>
<evidence type="ECO:0000313" key="6">
    <source>
        <dbReference type="Proteomes" id="UP001159329"/>
    </source>
</evidence>
<evidence type="ECO:0000256" key="1">
    <source>
        <dbReference type="ARBA" id="ARBA00023015"/>
    </source>
</evidence>
<dbReference type="GO" id="GO:0005829">
    <property type="term" value="C:cytosol"/>
    <property type="evidence" value="ECO:0007669"/>
    <property type="project" value="TreeGrafter"/>
</dbReference>
<organism evidence="5 6">
    <name type="scientific">Acinetobacter courvalinii</name>
    <dbReference type="NCBI Taxonomy" id="280147"/>
    <lineage>
        <taxon>Bacteria</taxon>
        <taxon>Pseudomonadati</taxon>
        <taxon>Pseudomonadota</taxon>
        <taxon>Gammaproteobacteria</taxon>
        <taxon>Moraxellales</taxon>
        <taxon>Moraxellaceae</taxon>
        <taxon>Acinetobacter</taxon>
    </lineage>
</organism>
<proteinExistence type="predicted"/>
<dbReference type="InterPro" id="IPR009057">
    <property type="entry name" value="Homeodomain-like_sf"/>
</dbReference>
<dbReference type="PANTHER" id="PTHR47894">
    <property type="entry name" value="HTH-TYPE TRANSCRIPTIONAL REGULATOR GADX"/>
    <property type="match status" value="1"/>
</dbReference>
<dbReference type="GO" id="GO:0003700">
    <property type="term" value="F:DNA-binding transcription factor activity"/>
    <property type="evidence" value="ECO:0007669"/>
    <property type="project" value="InterPro"/>
</dbReference>
<protein>
    <submittedName>
        <fullName evidence="5">AraC family transcriptional regulator</fullName>
    </submittedName>
</protein>
<gene>
    <name evidence="5" type="ORF">N7644_16530</name>
</gene>
<name>A0AA42IFS9_9GAMM</name>
<dbReference type="PRINTS" id="PR00032">
    <property type="entry name" value="HTHARAC"/>
</dbReference>
<feature type="domain" description="HTH araC/xylS-type" evidence="4">
    <location>
        <begin position="143"/>
        <end position="241"/>
    </location>
</feature>
<dbReference type="Gene3D" id="1.10.10.60">
    <property type="entry name" value="Homeodomain-like"/>
    <property type="match status" value="1"/>
</dbReference>
<dbReference type="RefSeq" id="WP_279696760.1">
    <property type="nucleotide sequence ID" value="NZ_JAOEEO010000007.1"/>
</dbReference>
<keyword evidence="2" id="KW-0238">DNA-binding</keyword>
<evidence type="ECO:0000259" key="4">
    <source>
        <dbReference type="PROSITE" id="PS01124"/>
    </source>
</evidence>
<keyword evidence="3" id="KW-0804">Transcription</keyword>
<accession>A0AA42IFS9</accession>
<evidence type="ECO:0000313" key="5">
    <source>
        <dbReference type="EMBL" id="MDH0565273.1"/>
    </source>
</evidence>
<dbReference type="InterPro" id="IPR018060">
    <property type="entry name" value="HTH_AraC"/>
</dbReference>
<dbReference type="AlphaFoldDB" id="A0AA42IFS9"/>
<sequence length="243" mass="28383">MFHTFLHCERNIKLHLIEIGNKDLKHAVVFFLLDVEKFFSIIDDLSLEFFRIILVYKCEILNQGFSETEFLKGVAYLTERLEAEDIHCIFESDLEPAYKNALCSSSFFDSVTICRSFNKICMEAFFAANPYVYENKKSIDFIEKVNQQINNTLSEGEPYLLKVAKKMKLTPRILSKKIKNEGEEFKLLVKRKRHEKALLLLQDTEVSLSDIAYTLGYTEHSAFTRAFKGWTGCSPCQFRKYFK</sequence>
<dbReference type="InterPro" id="IPR020449">
    <property type="entry name" value="Tscrpt_reg_AraC-type_HTH"/>
</dbReference>
<dbReference type="SUPFAM" id="SSF46689">
    <property type="entry name" value="Homeodomain-like"/>
    <property type="match status" value="1"/>
</dbReference>
<dbReference type="PANTHER" id="PTHR47894:SF4">
    <property type="entry name" value="HTH-TYPE TRANSCRIPTIONAL REGULATOR GADX"/>
    <property type="match status" value="1"/>
</dbReference>
<dbReference type="Proteomes" id="UP001159329">
    <property type="component" value="Unassembled WGS sequence"/>
</dbReference>
<dbReference type="EMBL" id="JAOEEO010000007">
    <property type="protein sequence ID" value="MDH0565273.1"/>
    <property type="molecule type" value="Genomic_DNA"/>
</dbReference>
<dbReference type="SMART" id="SM00342">
    <property type="entry name" value="HTH_ARAC"/>
    <property type="match status" value="1"/>
</dbReference>
<evidence type="ECO:0000256" key="2">
    <source>
        <dbReference type="ARBA" id="ARBA00023125"/>
    </source>
</evidence>
<dbReference type="Pfam" id="PF12833">
    <property type="entry name" value="HTH_18"/>
    <property type="match status" value="1"/>
</dbReference>
<keyword evidence="1" id="KW-0805">Transcription regulation</keyword>
<dbReference type="GO" id="GO:0000976">
    <property type="term" value="F:transcription cis-regulatory region binding"/>
    <property type="evidence" value="ECO:0007669"/>
    <property type="project" value="TreeGrafter"/>
</dbReference>
<comment type="caution">
    <text evidence="5">The sequence shown here is derived from an EMBL/GenBank/DDBJ whole genome shotgun (WGS) entry which is preliminary data.</text>
</comment>
<evidence type="ECO:0000256" key="3">
    <source>
        <dbReference type="ARBA" id="ARBA00023163"/>
    </source>
</evidence>
<dbReference type="PROSITE" id="PS01124">
    <property type="entry name" value="HTH_ARAC_FAMILY_2"/>
    <property type="match status" value="1"/>
</dbReference>